<comment type="caution">
    <text evidence="1">The sequence shown here is derived from an EMBL/GenBank/DDBJ whole genome shotgun (WGS) entry which is preliminary data.</text>
</comment>
<evidence type="ECO:0000313" key="1">
    <source>
        <dbReference type="EMBL" id="KPW84961.1"/>
    </source>
</evidence>
<evidence type="ECO:0000313" key="2">
    <source>
        <dbReference type="Proteomes" id="UP000050411"/>
    </source>
</evidence>
<proteinExistence type="predicted"/>
<reference evidence="1 2" key="1">
    <citation type="submission" date="2015-09" db="EMBL/GenBank/DDBJ databases">
        <title>Genome announcement of multiple Pseudomonas syringae strains.</title>
        <authorList>
            <person name="Thakur S."/>
            <person name="Wang P.W."/>
            <person name="Gong Y."/>
            <person name="Weir B.S."/>
            <person name="Guttman D.S."/>
        </authorList>
    </citation>
    <scope>NUCLEOTIDE SEQUENCE [LARGE SCALE GENOMIC DNA]</scope>
    <source>
        <strain evidence="1 2">ICMP19117</strain>
    </source>
</reference>
<name>A0A0P9MAW5_9PSED</name>
<sequence length="103" mass="11271">FFFLQGPSGSELNWRGVLDKIKTTPDLYRLAAIAVHNTDENPVTSRIGLPLLNVSATGATSHQLFEAEIQFRYGLYDGLQGVELLEAGNRALQSPLRALQQSG</sequence>
<dbReference type="EMBL" id="LJQB01000052">
    <property type="protein sequence ID" value="KPW84961.1"/>
    <property type="molecule type" value="Genomic_DNA"/>
</dbReference>
<feature type="non-terminal residue" evidence="1">
    <location>
        <position position="1"/>
    </location>
</feature>
<accession>A0A0P9MAW5</accession>
<feature type="non-terminal residue" evidence="1">
    <location>
        <position position="103"/>
    </location>
</feature>
<protein>
    <submittedName>
        <fullName evidence="1">Type III effector HopR1</fullName>
    </submittedName>
</protein>
<gene>
    <name evidence="1" type="ORF">ALO92_04650</name>
</gene>
<dbReference type="Proteomes" id="UP000050411">
    <property type="component" value="Unassembled WGS sequence"/>
</dbReference>
<organism evidence="1 2">
    <name type="scientific">Pseudomonas congelans</name>
    <dbReference type="NCBI Taxonomy" id="200452"/>
    <lineage>
        <taxon>Bacteria</taxon>
        <taxon>Pseudomonadati</taxon>
        <taxon>Pseudomonadota</taxon>
        <taxon>Gammaproteobacteria</taxon>
        <taxon>Pseudomonadales</taxon>
        <taxon>Pseudomonadaceae</taxon>
        <taxon>Pseudomonas</taxon>
    </lineage>
</organism>
<dbReference type="AlphaFoldDB" id="A0A0P9MAW5"/>
<dbReference type="RefSeq" id="WP_156357955.1">
    <property type="nucleotide sequence ID" value="NZ_LJQB01000052.1"/>
</dbReference>